<dbReference type="GO" id="GO:0015948">
    <property type="term" value="P:methanogenesis"/>
    <property type="evidence" value="ECO:0007669"/>
    <property type="project" value="UniProtKB-KW"/>
</dbReference>
<dbReference type="InterPro" id="IPR006360">
    <property type="entry name" value="Mtase_MtaA_CmuA"/>
</dbReference>
<dbReference type="NCBIfam" id="TIGR01463">
    <property type="entry name" value="mtaA_cmuA"/>
    <property type="match status" value="1"/>
</dbReference>
<dbReference type="EMBL" id="QZAB01000165">
    <property type="protein sequence ID" value="RQD89116.1"/>
    <property type="molecule type" value="Genomic_DNA"/>
</dbReference>
<dbReference type="InterPro" id="IPR052024">
    <property type="entry name" value="Methanogen_methyltrans"/>
</dbReference>
<evidence type="ECO:0000256" key="5">
    <source>
        <dbReference type="ARBA" id="ARBA00022833"/>
    </source>
</evidence>
<accession>A0A3R7XVE1</accession>
<evidence type="ECO:0000256" key="4">
    <source>
        <dbReference type="ARBA" id="ARBA00022723"/>
    </source>
</evidence>
<dbReference type="PANTHER" id="PTHR47099:SF1">
    <property type="entry name" value="METHYLCOBAMIDE:COM METHYLTRANSFERASE MTBA"/>
    <property type="match status" value="1"/>
</dbReference>
<dbReference type="InterPro" id="IPR038071">
    <property type="entry name" value="UROD/MetE-like_sf"/>
</dbReference>
<reference evidence="8 9" key="1">
    <citation type="submission" date="2018-08" db="EMBL/GenBank/DDBJ databases">
        <title>The metabolism and importance of syntrophic acetate oxidation coupled to methane or sulfide production in haloalkaline environments.</title>
        <authorList>
            <person name="Timmers P.H.A."/>
            <person name="Vavourakis C.D."/>
            <person name="Sorokin D.Y."/>
            <person name="Sinninghe Damste J.S."/>
            <person name="Muyzer G."/>
            <person name="Stams A.J.M."/>
            <person name="Plugge C.M."/>
        </authorList>
    </citation>
    <scope>NUCLEOTIDE SEQUENCE [LARGE SCALE GENOMIC DNA]</scope>
    <source>
        <strain evidence="8">MSAO_Arc3</strain>
    </source>
</reference>
<dbReference type="Proteomes" id="UP000284763">
    <property type="component" value="Unassembled WGS sequence"/>
</dbReference>
<keyword evidence="5" id="KW-0862">Zinc</keyword>
<comment type="cofactor">
    <cofactor evidence="1">
        <name>Zn(2+)</name>
        <dbReference type="ChEBI" id="CHEBI:29105"/>
    </cofactor>
</comment>
<feature type="domain" description="Uroporphyrinogen decarboxylase (URO-D)" evidence="7">
    <location>
        <begin position="10"/>
        <end position="338"/>
    </location>
</feature>
<evidence type="ECO:0000259" key="7">
    <source>
        <dbReference type="Pfam" id="PF01208"/>
    </source>
</evidence>
<gene>
    <name evidence="8" type="ORF">D5R95_02465</name>
</gene>
<dbReference type="InterPro" id="IPR000257">
    <property type="entry name" value="Uroporphyrinogen_deCOase"/>
</dbReference>
<dbReference type="GO" id="GO:0006730">
    <property type="term" value="P:one-carbon metabolic process"/>
    <property type="evidence" value="ECO:0007669"/>
    <property type="project" value="InterPro"/>
</dbReference>
<protein>
    <submittedName>
        <fullName evidence="8">MtaA/CmuA family methyltransferase</fullName>
        <ecNumber evidence="8">2.1.1.-</ecNumber>
    </submittedName>
</protein>
<evidence type="ECO:0000313" key="8">
    <source>
        <dbReference type="EMBL" id="RQD89116.1"/>
    </source>
</evidence>
<dbReference type="GO" id="GO:0046872">
    <property type="term" value="F:metal ion binding"/>
    <property type="evidence" value="ECO:0007669"/>
    <property type="project" value="UniProtKB-KW"/>
</dbReference>
<dbReference type="Gene3D" id="3.20.20.210">
    <property type="match status" value="1"/>
</dbReference>
<organism evidence="8 9">
    <name type="scientific">Methanosalsum natronophilum</name>
    <dbReference type="NCBI Taxonomy" id="768733"/>
    <lineage>
        <taxon>Archaea</taxon>
        <taxon>Methanobacteriati</taxon>
        <taxon>Methanobacteriota</taxon>
        <taxon>Stenosarchaea group</taxon>
        <taxon>Methanomicrobia</taxon>
        <taxon>Methanosarcinales</taxon>
        <taxon>Methanosarcinaceae</taxon>
        <taxon>Methanosalsum</taxon>
    </lineage>
</organism>
<dbReference type="GO" id="GO:0008168">
    <property type="term" value="F:methyltransferase activity"/>
    <property type="evidence" value="ECO:0007669"/>
    <property type="project" value="UniProtKB-KW"/>
</dbReference>
<dbReference type="Pfam" id="PF01208">
    <property type="entry name" value="URO-D"/>
    <property type="match status" value="1"/>
</dbReference>
<dbReference type="AlphaFoldDB" id="A0A3R7XVE1"/>
<dbReference type="PANTHER" id="PTHR47099">
    <property type="entry name" value="METHYLCOBAMIDE:COM METHYLTRANSFERASE MTBA"/>
    <property type="match status" value="1"/>
</dbReference>
<evidence type="ECO:0000313" key="9">
    <source>
        <dbReference type="Proteomes" id="UP000284763"/>
    </source>
</evidence>
<dbReference type="GO" id="GO:0004853">
    <property type="term" value="F:uroporphyrinogen decarboxylase activity"/>
    <property type="evidence" value="ECO:0007669"/>
    <property type="project" value="InterPro"/>
</dbReference>
<dbReference type="SUPFAM" id="SSF51726">
    <property type="entry name" value="UROD/MetE-like"/>
    <property type="match status" value="1"/>
</dbReference>
<keyword evidence="2 8" id="KW-0489">Methyltransferase</keyword>
<keyword evidence="4" id="KW-0479">Metal-binding</keyword>
<proteinExistence type="predicted"/>
<evidence type="ECO:0000256" key="6">
    <source>
        <dbReference type="ARBA" id="ARBA00022994"/>
    </source>
</evidence>
<keyword evidence="3 8" id="KW-0808">Transferase</keyword>
<evidence type="ECO:0000256" key="2">
    <source>
        <dbReference type="ARBA" id="ARBA00022603"/>
    </source>
</evidence>
<dbReference type="NCBIfam" id="NF004889">
    <property type="entry name" value="PRK06252.1"/>
    <property type="match status" value="1"/>
</dbReference>
<evidence type="ECO:0000256" key="1">
    <source>
        <dbReference type="ARBA" id="ARBA00001947"/>
    </source>
</evidence>
<comment type="caution">
    <text evidence="8">The sequence shown here is derived from an EMBL/GenBank/DDBJ whole genome shotgun (WGS) entry which is preliminary data.</text>
</comment>
<keyword evidence="6" id="KW-0484">Methanogenesis</keyword>
<dbReference type="GO" id="GO:0006779">
    <property type="term" value="P:porphyrin-containing compound biosynthetic process"/>
    <property type="evidence" value="ECO:0007669"/>
    <property type="project" value="InterPro"/>
</dbReference>
<name>A0A3R7XVE1_9EURY</name>
<sequence>MCLTMEEYTFKERLSRCFNGKDIDRPPAVCFTQTATVGQMESTGSFWPDAHLNTDKMVKLAAAGHDHIGFESIRVPFNCTAEPKLFGCKVKDGSPNIPPSVQGSVVKDSEDINSLRSIDMMQGEVATILESIEILKKEYPEVPLIGSMLGPVTLAENLNGARFFVNMAQNDELVPNLLEFTSEFNKEYARAMVERGVEYVVMLDPVCNGQLLGRDYYTKFAQSYQQKVVDTIHDLSAISVIHVCGNNDQILDLLDMTGTDGISLDHKTNVQQALDQINNARYIGNLDPSGNLYQGTPEKVAEEVKNVLNQGVDIPAPGCAVVSNTPDSNLKALVEATRMNGTN</sequence>
<evidence type="ECO:0000256" key="3">
    <source>
        <dbReference type="ARBA" id="ARBA00022679"/>
    </source>
</evidence>
<dbReference type="GO" id="GO:0032259">
    <property type="term" value="P:methylation"/>
    <property type="evidence" value="ECO:0007669"/>
    <property type="project" value="UniProtKB-KW"/>
</dbReference>
<dbReference type="EC" id="2.1.1.-" evidence="8"/>